<keyword evidence="3" id="KW-1185">Reference proteome</keyword>
<dbReference type="Pfam" id="PF13467">
    <property type="entry name" value="RHH_4"/>
    <property type="match status" value="1"/>
</dbReference>
<sequence length="153" mass="17150">MRSCEGHALPPRLVDIGCLQQKEYPAPRNGYGNSRIPGFSDFAGREEYRHQHFEMATIMGRSASFQLLNPLEPRTRNVTVGGNRTSIRLEQQFWRGLEEIVAREGISVNALVGRISASQRSDGSLSSAVRVFIQAYFFALAHNRRPTVPKGYA</sequence>
<reference evidence="3" key="1">
    <citation type="submission" date="2017-05" db="EMBL/GenBank/DDBJ databases">
        <authorList>
            <person name="Macchi M."/>
            <person name="Festa S."/>
            <person name="Coppotelli B.M."/>
            <person name="Morelli I.S."/>
        </authorList>
    </citation>
    <scope>NUCLEOTIDE SEQUENCE [LARGE SCALE GENOMIC DNA]</scope>
    <source>
        <strain evidence="3">I</strain>
    </source>
</reference>
<proteinExistence type="predicted"/>
<dbReference type="Gene3D" id="1.10.3990.20">
    <property type="entry name" value="protein bp1543"/>
    <property type="match status" value="1"/>
</dbReference>
<dbReference type="Proteomes" id="UP000196655">
    <property type="component" value="Unassembled WGS sequence"/>
</dbReference>
<dbReference type="InterPro" id="IPR038268">
    <property type="entry name" value="RHH_sf"/>
</dbReference>
<dbReference type="STRING" id="1122125.GCA_000423185_06979"/>
<evidence type="ECO:0000313" key="2">
    <source>
        <dbReference type="EMBL" id="OWJ64825.1"/>
    </source>
</evidence>
<feature type="domain" description="Ribbon-helix-helix" evidence="1">
    <location>
        <begin position="73"/>
        <end position="136"/>
    </location>
</feature>
<dbReference type="EMBL" id="NHON01000049">
    <property type="protein sequence ID" value="OWJ64825.1"/>
    <property type="molecule type" value="Genomic_DNA"/>
</dbReference>
<name>A0A211ZHT9_9PROT</name>
<dbReference type="InterPro" id="IPR027373">
    <property type="entry name" value="RHH_dom"/>
</dbReference>
<gene>
    <name evidence="2" type="ORF">BWR60_22870</name>
</gene>
<dbReference type="AlphaFoldDB" id="A0A211ZHT9"/>
<accession>A0A211ZHT9</accession>
<evidence type="ECO:0000259" key="1">
    <source>
        <dbReference type="Pfam" id="PF13467"/>
    </source>
</evidence>
<comment type="caution">
    <text evidence="2">The sequence shown here is derived from an EMBL/GenBank/DDBJ whole genome shotgun (WGS) entry which is preliminary data.</text>
</comment>
<organism evidence="2 3">
    <name type="scientific">Inquilinus limosus</name>
    <dbReference type="NCBI Taxonomy" id="171674"/>
    <lineage>
        <taxon>Bacteria</taxon>
        <taxon>Pseudomonadati</taxon>
        <taxon>Pseudomonadota</taxon>
        <taxon>Alphaproteobacteria</taxon>
        <taxon>Rhodospirillales</taxon>
        <taxon>Rhodospirillaceae</taxon>
        <taxon>Inquilinus</taxon>
    </lineage>
</organism>
<evidence type="ECO:0000313" key="3">
    <source>
        <dbReference type="Proteomes" id="UP000196655"/>
    </source>
</evidence>
<protein>
    <recommendedName>
        <fullName evidence="1">Ribbon-helix-helix domain-containing protein</fullName>
    </recommendedName>
</protein>
<dbReference type="RefSeq" id="WP_218823631.1">
    <property type="nucleotide sequence ID" value="NZ_NHON01000049.1"/>
</dbReference>